<name>A0ABS2QMX0_9BACI</name>
<keyword evidence="1" id="KW-0378">Hydrolase</keyword>
<organism evidence="1 2">
    <name type="scientific">Peribacillus deserti</name>
    <dbReference type="NCBI Taxonomy" id="673318"/>
    <lineage>
        <taxon>Bacteria</taxon>
        <taxon>Bacillati</taxon>
        <taxon>Bacillota</taxon>
        <taxon>Bacilli</taxon>
        <taxon>Bacillales</taxon>
        <taxon>Bacillaceae</taxon>
        <taxon>Peribacillus</taxon>
    </lineage>
</organism>
<dbReference type="Gene3D" id="3.10.28.20">
    <property type="entry name" value="Acetamidase/Formamidase-like domains"/>
    <property type="match status" value="1"/>
</dbReference>
<dbReference type="Pfam" id="PF03069">
    <property type="entry name" value="FmdA_AmdA"/>
    <property type="match status" value="2"/>
</dbReference>
<reference evidence="1 2" key="1">
    <citation type="submission" date="2021-01" db="EMBL/GenBank/DDBJ databases">
        <title>Genomic Encyclopedia of Type Strains, Phase IV (KMG-IV): sequencing the most valuable type-strain genomes for metagenomic binning, comparative biology and taxonomic classification.</title>
        <authorList>
            <person name="Goeker M."/>
        </authorList>
    </citation>
    <scope>NUCLEOTIDE SEQUENCE [LARGE SCALE GENOMIC DNA]</scope>
    <source>
        <strain evidence="1 2">DSM 105482</strain>
    </source>
</reference>
<dbReference type="Gene3D" id="2.40.10.120">
    <property type="match status" value="1"/>
</dbReference>
<dbReference type="PANTHER" id="PTHR31891">
    <property type="entry name" value="FORMAMIDASE C869.04-RELATED"/>
    <property type="match status" value="1"/>
</dbReference>
<evidence type="ECO:0000313" key="1">
    <source>
        <dbReference type="EMBL" id="MBM7694518.1"/>
    </source>
</evidence>
<evidence type="ECO:0000313" key="2">
    <source>
        <dbReference type="Proteomes" id="UP000823486"/>
    </source>
</evidence>
<dbReference type="PANTHER" id="PTHR31891:SF1">
    <property type="entry name" value="FORMAMIDASE C869.04-RELATED"/>
    <property type="match status" value="1"/>
</dbReference>
<keyword evidence="2" id="KW-1185">Reference proteome</keyword>
<gene>
    <name evidence="1" type="ORF">JOC77_003981</name>
</gene>
<dbReference type="Gene3D" id="2.60.120.580">
    <property type="entry name" value="Acetamidase/Formamidase-like domains"/>
    <property type="match status" value="1"/>
</dbReference>
<sequence>MGELLTKQEHFFAFSRENKPVKRIMPGTTITIETYDCYSNQIHSGHTEIDRNKINPATGPIFIETSQPGDILKVKIERIEIAEHGVMSVGPNLGVMGDILEQHEVKFIPIKYNKAIFNETVNIPLNPMIGVIGVAPEGEQIPTGTPGSHGGNMDTKLIAEGAVLYLPVSADGALFGLGDLHAAMGDGEIGVTGIEVSGKATVTLDVIKGAAIKHPIVMNADGLAMIVSARTLDEAVKQSVEHMIELLRPHTNLSINHLTMLFSAIGQTQISQVVDPFMTARFFLPRYFLEAYNINLFND</sequence>
<dbReference type="GO" id="GO:0004040">
    <property type="term" value="F:amidase activity"/>
    <property type="evidence" value="ECO:0007669"/>
    <property type="project" value="UniProtKB-EC"/>
</dbReference>
<comment type="caution">
    <text evidence="1">The sequence shown here is derived from an EMBL/GenBank/DDBJ whole genome shotgun (WGS) entry which is preliminary data.</text>
</comment>
<dbReference type="EC" id="3.5.1.4" evidence="1"/>
<dbReference type="Proteomes" id="UP000823486">
    <property type="component" value="Unassembled WGS sequence"/>
</dbReference>
<dbReference type="EMBL" id="JAFBFI010000026">
    <property type="protein sequence ID" value="MBM7694518.1"/>
    <property type="molecule type" value="Genomic_DNA"/>
</dbReference>
<proteinExistence type="predicted"/>
<protein>
    <submittedName>
        <fullName evidence="1">Amidase</fullName>
        <ecNumber evidence="1">3.5.1.4</ecNumber>
    </submittedName>
</protein>
<accession>A0ABS2QMX0</accession>
<dbReference type="InterPro" id="IPR004304">
    <property type="entry name" value="FmdA_AmdA"/>
</dbReference>
<dbReference type="RefSeq" id="WP_204547231.1">
    <property type="nucleotide sequence ID" value="NZ_JAFBFI010000026.1"/>
</dbReference>
<dbReference type="SUPFAM" id="SSF141130">
    <property type="entry name" value="Acetamidase/Formamidase-like"/>
    <property type="match status" value="1"/>
</dbReference>